<keyword evidence="1" id="KW-0472">Membrane</keyword>
<dbReference type="Proteomes" id="UP001371456">
    <property type="component" value="Unassembled WGS sequence"/>
</dbReference>
<name>A0AAN8T2I9_SOLBU</name>
<organism evidence="2 3">
    <name type="scientific">Solanum bulbocastanum</name>
    <name type="common">Wild potato</name>
    <dbReference type="NCBI Taxonomy" id="147425"/>
    <lineage>
        <taxon>Eukaryota</taxon>
        <taxon>Viridiplantae</taxon>
        <taxon>Streptophyta</taxon>
        <taxon>Embryophyta</taxon>
        <taxon>Tracheophyta</taxon>
        <taxon>Spermatophyta</taxon>
        <taxon>Magnoliopsida</taxon>
        <taxon>eudicotyledons</taxon>
        <taxon>Gunneridae</taxon>
        <taxon>Pentapetalae</taxon>
        <taxon>asterids</taxon>
        <taxon>lamiids</taxon>
        <taxon>Solanales</taxon>
        <taxon>Solanaceae</taxon>
        <taxon>Solanoideae</taxon>
        <taxon>Solaneae</taxon>
        <taxon>Solanum</taxon>
    </lineage>
</organism>
<gene>
    <name evidence="2" type="ORF">RDI58_024184</name>
</gene>
<evidence type="ECO:0000256" key="1">
    <source>
        <dbReference type="SAM" id="Phobius"/>
    </source>
</evidence>
<evidence type="ECO:0000313" key="2">
    <source>
        <dbReference type="EMBL" id="KAK6777467.1"/>
    </source>
</evidence>
<keyword evidence="1" id="KW-1133">Transmembrane helix</keyword>
<sequence length="40" mass="4400">MVNFKQVLLFHGNLIVFVALNTTPIVSPRSLIGSKDEIGM</sequence>
<proteinExistence type="predicted"/>
<comment type="caution">
    <text evidence="2">The sequence shown here is derived from an EMBL/GenBank/DDBJ whole genome shotgun (WGS) entry which is preliminary data.</text>
</comment>
<dbReference type="EMBL" id="JBANQN010000010">
    <property type="protein sequence ID" value="KAK6777467.1"/>
    <property type="molecule type" value="Genomic_DNA"/>
</dbReference>
<feature type="transmembrane region" description="Helical" evidence="1">
    <location>
        <begin position="7"/>
        <end position="26"/>
    </location>
</feature>
<accession>A0AAN8T2I9</accession>
<dbReference type="AlphaFoldDB" id="A0AAN8T2I9"/>
<protein>
    <submittedName>
        <fullName evidence="2">Uncharacterized protein</fullName>
    </submittedName>
</protein>
<reference evidence="2 3" key="1">
    <citation type="submission" date="2024-02" db="EMBL/GenBank/DDBJ databases">
        <title>de novo genome assembly of Solanum bulbocastanum strain 11H21.</title>
        <authorList>
            <person name="Hosaka A.J."/>
        </authorList>
    </citation>
    <scope>NUCLEOTIDE SEQUENCE [LARGE SCALE GENOMIC DNA]</scope>
    <source>
        <tissue evidence="2">Young leaves</tissue>
    </source>
</reference>
<evidence type="ECO:0000313" key="3">
    <source>
        <dbReference type="Proteomes" id="UP001371456"/>
    </source>
</evidence>
<keyword evidence="3" id="KW-1185">Reference proteome</keyword>
<keyword evidence="1" id="KW-0812">Transmembrane</keyword>